<keyword evidence="3" id="KW-1003">Cell membrane</keyword>
<keyword evidence="10" id="KW-0675">Receptor</keyword>
<feature type="transmembrane region" description="Helical" evidence="13">
    <location>
        <begin position="211"/>
        <end position="230"/>
    </location>
</feature>
<evidence type="ECO:0000256" key="13">
    <source>
        <dbReference type="SAM" id="Phobius"/>
    </source>
</evidence>
<dbReference type="InterPro" id="IPR050332">
    <property type="entry name" value="GPCR_2"/>
</dbReference>
<evidence type="ECO:0000256" key="5">
    <source>
        <dbReference type="ARBA" id="ARBA00022729"/>
    </source>
</evidence>
<reference evidence="16 17" key="1">
    <citation type="journal article" date="2018" name="Genome Res.">
        <title>The genomic architecture and molecular evolution of ant odorant receptors.</title>
        <authorList>
            <person name="McKenzie S.K."/>
            <person name="Kronauer D.J.C."/>
        </authorList>
    </citation>
    <scope>NUCLEOTIDE SEQUENCE [LARGE SCALE GENOMIC DNA]</scope>
    <source>
        <strain evidence="16">Clonal line C1</strain>
    </source>
</reference>
<organism evidence="16 17">
    <name type="scientific">Ooceraea biroi</name>
    <name type="common">Clonal raider ant</name>
    <name type="synonym">Cerapachys biroi</name>
    <dbReference type="NCBI Taxonomy" id="2015173"/>
    <lineage>
        <taxon>Eukaryota</taxon>
        <taxon>Metazoa</taxon>
        <taxon>Ecdysozoa</taxon>
        <taxon>Arthropoda</taxon>
        <taxon>Hexapoda</taxon>
        <taxon>Insecta</taxon>
        <taxon>Pterygota</taxon>
        <taxon>Neoptera</taxon>
        <taxon>Endopterygota</taxon>
        <taxon>Hymenoptera</taxon>
        <taxon>Apocrita</taxon>
        <taxon>Aculeata</taxon>
        <taxon>Formicoidea</taxon>
        <taxon>Formicidae</taxon>
        <taxon>Dorylinae</taxon>
        <taxon>Ooceraea</taxon>
    </lineage>
</organism>
<dbReference type="PRINTS" id="PR00249">
    <property type="entry name" value="GPCRSECRETIN"/>
</dbReference>
<dbReference type="PANTHER" id="PTHR45620">
    <property type="entry name" value="PDF RECEPTOR-LIKE PROTEIN-RELATED"/>
    <property type="match status" value="1"/>
</dbReference>
<comment type="caution">
    <text evidence="16">The sequence shown here is derived from an EMBL/GenBank/DDBJ whole genome shotgun (WGS) entry which is preliminary data.</text>
</comment>
<dbReference type="OrthoDB" id="6160250at2759"/>
<dbReference type="EMBL" id="QOIP01000003">
    <property type="protein sequence ID" value="RLU24626.1"/>
    <property type="molecule type" value="Genomic_DNA"/>
</dbReference>
<feature type="transmembrane region" description="Helical" evidence="13">
    <location>
        <begin position="404"/>
        <end position="422"/>
    </location>
</feature>
<evidence type="ECO:0000313" key="16">
    <source>
        <dbReference type="EMBL" id="RLU24626.1"/>
    </source>
</evidence>
<dbReference type="InterPro" id="IPR001879">
    <property type="entry name" value="GPCR_2_extracellular_dom"/>
</dbReference>
<keyword evidence="8 13" id="KW-0472">Membrane</keyword>
<sequence length="569" mass="64182">MQPFVESFAKVRRGSFVAETSSSQPLRVAIARASRLVRARFEKEFSSSCAAACFADSLWSNCSFNADISDAFGFCNWPITPIMDAQTEMPGNTTVGSTLLDEELRRILLEREQECMKLKAMNTTLPPEPYCRLTFDGWSCWPNTPAGSTVYAPCPNFITGFDTSLMAHKYCELNGTWFRHPESNQIWSNYTTCVNMQDLSWQQGINGIYEVGYAISLVALLLSLGILTYFRSLRCARITLHMNLFSSFAINNALWLIWYRVIVANTDLLLSNGIPCHVLHVLLHYFLLTNYAWMLCEGFYLHTLLVSAFTSEHKLVNWLMGLGWPVPAVIVTLYTALRAASDDPADTEQCWINEGNYMNVLVYPVCVSTMLNLLFLFNIVRVLLMKLRAGPAIGTRPSRSMLQAFRATLLLVPLLGLHYLVIPFRPPKDHPWEHFYEVLSAITASFQGLCVAVLFCFCNGEVIAQFKRKWDGSALMRKRANSCTATTVSVRWRERRRCDYQPAASAVPGEEDHKLASETRLQQPQRTVQVIAADNRPGDHGNNNHQARVLIKRGDDGSPGDDECDQTQC</sequence>
<evidence type="ECO:0000256" key="6">
    <source>
        <dbReference type="ARBA" id="ARBA00022989"/>
    </source>
</evidence>
<keyword evidence="7" id="KW-0297">G-protein coupled receptor</keyword>
<feature type="domain" description="G-protein coupled receptors family 2 profile 2" evidence="15">
    <location>
        <begin position="205"/>
        <end position="459"/>
    </location>
</feature>
<dbReference type="Gene3D" id="1.20.1070.10">
    <property type="entry name" value="Rhodopsin 7-helix transmembrane proteins"/>
    <property type="match status" value="1"/>
</dbReference>
<evidence type="ECO:0000256" key="2">
    <source>
        <dbReference type="ARBA" id="ARBA00005314"/>
    </source>
</evidence>
<evidence type="ECO:0008006" key="18">
    <source>
        <dbReference type="Google" id="ProtNLM"/>
    </source>
</evidence>
<feature type="transmembrane region" description="Helical" evidence="13">
    <location>
        <begin position="242"/>
        <end position="262"/>
    </location>
</feature>
<feature type="transmembrane region" description="Helical" evidence="13">
    <location>
        <begin position="315"/>
        <end position="337"/>
    </location>
</feature>
<keyword evidence="4 13" id="KW-0812">Transmembrane</keyword>
<keyword evidence="11" id="KW-0325">Glycoprotein</keyword>
<dbReference type="GO" id="GO:0007166">
    <property type="term" value="P:cell surface receptor signaling pathway"/>
    <property type="evidence" value="ECO:0007669"/>
    <property type="project" value="InterPro"/>
</dbReference>
<dbReference type="InterPro" id="IPR017981">
    <property type="entry name" value="GPCR_2-like_7TM"/>
</dbReference>
<keyword evidence="12" id="KW-0807">Transducer</keyword>
<keyword evidence="6 13" id="KW-1133">Transmembrane helix</keyword>
<dbReference type="InterPro" id="IPR017983">
    <property type="entry name" value="GPCR_2_secretin-like_CS"/>
</dbReference>
<dbReference type="CDD" id="cd15260">
    <property type="entry name" value="7tmB1_NPR_B4_insect-like"/>
    <property type="match status" value="1"/>
</dbReference>
<evidence type="ECO:0000259" key="15">
    <source>
        <dbReference type="PROSITE" id="PS50261"/>
    </source>
</evidence>
<dbReference type="Gene3D" id="4.10.1240.10">
    <property type="entry name" value="GPCR, family 2, extracellular hormone receptor domain"/>
    <property type="match status" value="1"/>
</dbReference>
<evidence type="ECO:0000256" key="1">
    <source>
        <dbReference type="ARBA" id="ARBA00004651"/>
    </source>
</evidence>
<dbReference type="PANTHER" id="PTHR45620:SF32">
    <property type="entry name" value="DIURETIC HORMONE 31 RECEPTOR, ISOFORM C"/>
    <property type="match status" value="1"/>
</dbReference>
<evidence type="ECO:0000256" key="10">
    <source>
        <dbReference type="ARBA" id="ARBA00023170"/>
    </source>
</evidence>
<dbReference type="SMART" id="SM00008">
    <property type="entry name" value="HormR"/>
    <property type="match status" value="1"/>
</dbReference>
<dbReference type="GO" id="GO:0004948">
    <property type="term" value="F:calcitonin receptor activity"/>
    <property type="evidence" value="ECO:0007669"/>
    <property type="project" value="InterPro"/>
</dbReference>
<evidence type="ECO:0000256" key="8">
    <source>
        <dbReference type="ARBA" id="ARBA00023136"/>
    </source>
</evidence>
<evidence type="ECO:0000256" key="7">
    <source>
        <dbReference type="ARBA" id="ARBA00023040"/>
    </source>
</evidence>
<dbReference type="GO" id="GO:0005886">
    <property type="term" value="C:plasma membrane"/>
    <property type="evidence" value="ECO:0007669"/>
    <property type="project" value="UniProtKB-SubCell"/>
</dbReference>
<dbReference type="Pfam" id="PF00002">
    <property type="entry name" value="7tm_2"/>
    <property type="match status" value="1"/>
</dbReference>
<keyword evidence="5" id="KW-0732">Signal</keyword>
<feature type="transmembrane region" description="Helical" evidence="13">
    <location>
        <begin position="361"/>
        <end position="384"/>
    </location>
</feature>
<dbReference type="PRINTS" id="PR01350">
    <property type="entry name" value="CTRFAMILY"/>
</dbReference>
<evidence type="ECO:0000256" key="4">
    <source>
        <dbReference type="ARBA" id="ARBA00022692"/>
    </source>
</evidence>
<protein>
    <recommendedName>
        <fullName evidence="18">Calcitonin receptor</fullName>
    </recommendedName>
</protein>
<accession>A0A3L8DW89</accession>
<evidence type="ECO:0000259" key="14">
    <source>
        <dbReference type="PROSITE" id="PS50227"/>
    </source>
</evidence>
<dbReference type="PROSITE" id="PS00649">
    <property type="entry name" value="G_PROTEIN_RECEP_F2_1"/>
    <property type="match status" value="1"/>
</dbReference>
<dbReference type="PROSITE" id="PS50261">
    <property type="entry name" value="G_PROTEIN_RECEP_F2_4"/>
    <property type="match status" value="1"/>
</dbReference>
<evidence type="ECO:0000256" key="12">
    <source>
        <dbReference type="ARBA" id="ARBA00023224"/>
    </source>
</evidence>
<evidence type="ECO:0000256" key="9">
    <source>
        <dbReference type="ARBA" id="ARBA00023157"/>
    </source>
</evidence>
<evidence type="ECO:0000256" key="3">
    <source>
        <dbReference type="ARBA" id="ARBA00022475"/>
    </source>
</evidence>
<dbReference type="GO" id="GO:0007188">
    <property type="term" value="P:adenylate cyclase-modulating G protein-coupled receptor signaling pathway"/>
    <property type="evidence" value="ECO:0007669"/>
    <property type="project" value="TreeGrafter"/>
</dbReference>
<dbReference type="InterPro" id="IPR036445">
    <property type="entry name" value="GPCR_2_extracell_dom_sf"/>
</dbReference>
<name>A0A3L8DW89_OOCBI</name>
<dbReference type="PROSITE" id="PS50227">
    <property type="entry name" value="G_PROTEIN_RECEP_F2_3"/>
    <property type="match status" value="1"/>
</dbReference>
<dbReference type="SUPFAM" id="SSF111418">
    <property type="entry name" value="Hormone receptor domain"/>
    <property type="match status" value="1"/>
</dbReference>
<evidence type="ECO:0000256" key="11">
    <source>
        <dbReference type="ARBA" id="ARBA00023180"/>
    </source>
</evidence>
<keyword evidence="9" id="KW-1015">Disulfide bond</keyword>
<dbReference type="Proteomes" id="UP000279307">
    <property type="component" value="Chromosome 3"/>
</dbReference>
<evidence type="ECO:0000313" key="17">
    <source>
        <dbReference type="Proteomes" id="UP000279307"/>
    </source>
</evidence>
<dbReference type="InterPro" id="IPR000832">
    <property type="entry name" value="GPCR_2_secretin-like"/>
</dbReference>
<feature type="transmembrane region" description="Helical" evidence="13">
    <location>
        <begin position="282"/>
        <end position="303"/>
    </location>
</feature>
<comment type="subcellular location">
    <subcellularLocation>
        <location evidence="1">Cell membrane</location>
        <topology evidence="1">Multi-pass membrane protein</topology>
    </subcellularLocation>
</comment>
<dbReference type="AlphaFoldDB" id="A0A3L8DW89"/>
<gene>
    <name evidence="16" type="ORF">DMN91_002715</name>
</gene>
<dbReference type="InterPro" id="IPR003287">
    <property type="entry name" value="GPCR_2_calcitonin_rcpt_fam"/>
</dbReference>
<proteinExistence type="inferred from homology"/>
<feature type="transmembrane region" description="Helical" evidence="13">
    <location>
        <begin position="434"/>
        <end position="458"/>
    </location>
</feature>
<comment type="similarity">
    <text evidence="2">Belongs to the G-protein coupled receptor 2 family.</text>
</comment>
<dbReference type="Pfam" id="PF02793">
    <property type="entry name" value="HRM"/>
    <property type="match status" value="1"/>
</dbReference>
<feature type="domain" description="G-protein coupled receptors family 2 profile 1" evidence="14">
    <location>
        <begin position="114"/>
        <end position="197"/>
    </location>
</feature>